<dbReference type="InterPro" id="IPR006584">
    <property type="entry name" value="Cellulose-bd_IV"/>
</dbReference>
<feature type="domain" description="CBM6" evidence="2">
    <location>
        <begin position="109"/>
        <end position="242"/>
    </location>
</feature>
<evidence type="ECO:0000256" key="1">
    <source>
        <dbReference type="ARBA" id="ARBA00022729"/>
    </source>
</evidence>
<dbReference type="Gene3D" id="2.60.120.260">
    <property type="entry name" value="Galactose-binding domain-like"/>
    <property type="match status" value="1"/>
</dbReference>
<dbReference type="Pfam" id="PF03422">
    <property type="entry name" value="CBM_6"/>
    <property type="match status" value="1"/>
</dbReference>
<comment type="caution">
    <text evidence="3">The sequence shown here is derived from an EMBL/GenBank/DDBJ whole genome shotgun (WGS) entry which is preliminary data.</text>
</comment>
<sequence>VTIQQPPDGGMFSFGDRIPFTVRVTDEEDGRSGPIDCSRVVVQSQLGHDTHLHPLDNYTGCTGEIVTDAGDSHGPGQNLYYGITAQYEDKGAPDAPALTGSTSLTLRTSFREAEHRTTTGGANGGADIGSRADASGGKRLIEIEDGDWIAFDPVNLKGVASVTVGASSGGLGGTVEFRAGSPTGALLGSVRIPNTGGYEKLVSPTTKLRNPGGTTTLYAVFTNPDWSPDKADLLSVDWLHFNGP</sequence>
<feature type="non-terminal residue" evidence="3">
    <location>
        <position position="244"/>
    </location>
</feature>
<organism evidence="3">
    <name type="scientific">Streptomyces sp. SID7499</name>
    <dbReference type="NCBI Taxonomy" id="2706086"/>
    <lineage>
        <taxon>Bacteria</taxon>
        <taxon>Bacillati</taxon>
        <taxon>Actinomycetota</taxon>
        <taxon>Actinomycetes</taxon>
        <taxon>Kitasatosporales</taxon>
        <taxon>Streptomycetaceae</taxon>
        <taxon>Streptomyces</taxon>
    </lineage>
</organism>
<dbReference type="InterPro" id="IPR005084">
    <property type="entry name" value="CBM6"/>
</dbReference>
<feature type="non-terminal residue" evidence="3">
    <location>
        <position position="1"/>
    </location>
</feature>
<dbReference type="EMBL" id="JAAGMN010009017">
    <property type="protein sequence ID" value="NEE21344.1"/>
    <property type="molecule type" value="Genomic_DNA"/>
</dbReference>
<gene>
    <name evidence="3" type="ORF">G3M58_84660</name>
</gene>
<dbReference type="PROSITE" id="PS51175">
    <property type="entry name" value="CBM6"/>
    <property type="match status" value="1"/>
</dbReference>
<proteinExistence type="predicted"/>
<evidence type="ECO:0000259" key="2">
    <source>
        <dbReference type="PROSITE" id="PS51175"/>
    </source>
</evidence>
<dbReference type="AlphaFoldDB" id="A0A6G3XUL8"/>
<name>A0A6G3XUL8_9ACTN</name>
<evidence type="ECO:0000313" key="3">
    <source>
        <dbReference type="EMBL" id="NEE21344.1"/>
    </source>
</evidence>
<protein>
    <submittedName>
        <fullName evidence="3">Carbohydrate-binding protein</fullName>
    </submittedName>
</protein>
<dbReference type="GO" id="GO:0030246">
    <property type="term" value="F:carbohydrate binding"/>
    <property type="evidence" value="ECO:0007669"/>
    <property type="project" value="InterPro"/>
</dbReference>
<dbReference type="InterPro" id="IPR008979">
    <property type="entry name" value="Galactose-bd-like_sf"/>
</dbReference>
<dbReference type="SUPFAM" id="SSF49785">
    <property type="entry name" value="Galactose-binding domain-like"/>
    <property type="match status" value="1"/>
</dbReference>
<dbReference type="CDD" id="cd04084">
    <property type="entry name" value="CBM6_xylanase-like"/>
    <property type="match status" value="1"/>
</dbReference>
<dbReference type="SMART" id="SM00606">
    <property type="entry name" value="CBD_IV"/>
    <property type="match status" value="1"/>
</dbReference>
<keyword evidence="1" id="KW-0732">Signal</keyword>
<reference evidence="3" key="1">
    <citation type="submission" date="2020-01" db="EMBL/GenBank/DDBJ databases">
        <title>Insect and environment-associated Actinomycetes.</title>
        <authorList>
            <person name="Currrie C."/>
            <person name="Chevrette M."/>
            <person name="Carlson C."/>
            <person name="Stubbendieck R."/>
            <person name="Wendt-Pienkowski E."/>
        </authorList>
    </citation>
    <scope>NUCLEOTIDE SEQUENCE</scope>
    <source>
        <strain evidence="3">SID7499</strain>
    </source>
</reference>
<accession>A0A6G3XUL8</accession>